<reference evidence="1 2" key="1">
    <citation type="journal article" date="2020" name="Microorganisms">
        <title>Reliable Identification of Environmental Pseudomonas Isolates Using the rpoD Gene.</title>
        <authorList>
            <consortium name="The Broad Institute Genome Sequencing Platform"/>
            <person name="Girard L."/>
            <person name="Lood C."/>
            <person name="Rokni-Zadeh H."/>
            <person name="van Noort V."/>
            <person name="Lavigne R."/>
            <person name="De Mot R."/>
        </authorList>
    </citation>
    <scope>NUCLEOTIDE SEQUENCE [LARGE SCALE GENOMIC DNA]</scope>
    <source>
        <strain evidence="1 2">RD9SR1</strain>
    </source>
</reference>
<evidence type="ECO:0000313" key="2">
    <source>
        <dbReference type="Proteomes" id="UP000609530"/>
    </source>
</evidence>
<sequence length="83" mass="9260">MAYTYLRQKSFVNLSPLFALQVSVAEKAELRAPRKTPRILGTQSTFASTFDSGSDKHPNSSAHGMSFLFDGFTCSRKPFEPVR</sequence>
<dbReference type="EMBL" id="JABWRZ020000002">
    <property type="protein sequence ID" value="MBV4492630.1"/>
    <property type="molecule type" value="Genomic_DNA"/>
</dbReference>
<dbReference type="Proteomes" id="UP000609530">
    <property type="component" value="Unassembled WGS sequence"/>
</dbReference>
<organism evidence="1 2">
    <name type="scientific">Pseudomonas oryzicola</name>
    <dbReference type="NCBI Taxonomy" id="485876"/>
    <lineage>
        <taxon>Bacteria</taxon>
        <taxon>Pseudomonadati</taxon>
        <taxon>Pseudomonadota</taxon>
        <taxon>Gammaproteobacteria</taxon>
        <taxon>Pseudomonadales</taxon>
        <taxon>Pseudomonadaceae</taxon>
        <taxon>Pseudomonas</taxon>
    </lineage>
</organism>
<comment type="caution">
    <text evidence="1">The sequence shown here is derived from an EMBL/GenBank/DDBJ whole genome shotgun (WGS) entry which is preliminary data.</text>
</comment>
<proteinExistence type="predicted"/>
<evidence type="ECO:0000313" key="1">
    <source>
        <dbReference type="EMBL" id="MBV4492630.1"/>
    </source>
</evidence>
<dbReference type="RefSeq" id="WP_186672999.1">
    <property type="nucleotide sequence ID" value="NZ_JABWRZ020000002.1"/>
</dbReference>
<name>A0ABS6QEJ1_9PSED</name>
<protein>
    <submittedName>
        <fullName evidence="1">Uncharacterized protein</fullName>
    </submittedName>
</protein>
<gene>
    <name evidence="1" type="ORF">HU760_018760</name>
</gene>
<accession>A0ABS6QEJ1</accession>
<keyword evidence="2" id="KW-1185">Reference proteome</keyword>